<dbReference type="RefSeq" id="WP_322382556.1">
    <property type="nucleotide sequence ID" value="NZ_WNVM01000797.1"/>
</dbReference>
<dbReference type="GO" id="GO:0005829">
    <property type="term" value="C:cytosol"/>
    <property type="evidence" value="ECO:0007669"/>
    <property type="project" value="TreeGrafter"/>
</dbReference>
<comment type="caution">
    <text evidence="1">The sequence shown here is derived from an EMBL/GenBank/DDBJ whole genome shotgun (WGS) entry which is preliminary data.</text>
</comment>
<dbReference type="InterPro" id="IPR005583">
    <property type="entry name" value="YaaA"/>
</dbReference>
<reference evidence="1" key="1">
    <citation type="submission" date="2019-11" db="EMBL/GenBank/DDBJ databases">
        <title>Characterization of Clostridium perfringens isolates from swine manure treated agricultural soils.</title>
        <authorList>
            <person name="Wushke S.T."/>
        </authorList>
    </citation>
    <scope>NUCLEOTIDE SEQUENCE</scope>
    <source>
        <strain evidence="1">V2</strain>
    </source>
</reference>
<protein>
    <submittedName>
        <fullName evidence="1">Peroxide stress protein YaaA</fullName>
    </submittedName>
</protein>
<dbReference type="PANTHER" id="PTHR30283:SF4">
    <property type="entry name" value="PEROXIDE STRESS RESISTANCE PROTEIN YAAA"/>
    <property type="match status" value="1"/>
</dbReference>
<sequence length="54" mass="6518">YKIISLNAKKARGMMTRYIIQNEIEDIQEIKKFDLDGYQYNEELSTEKELVFTR</sequence>
<proteinExistence type="predicted"/>
<dbReference type="PANTHER" id="PTHR30283">
    <property type="entry name" value="PEROXIDE STRESS RESPONSE PROTEIN YAAA"/>
    <property type="match status" value="1"/>
</dbReference>
<organism evidence="1 2">
    <name type="scientific">Clostridium perfringens</name>
    <dbReference type="NCBI Taxonomy" id="1502"/>
    <lineage>
        <taxon>Bacteria</taxon>
        <taxon>Bacillati</taxon>
        <taxon>Bacillota</taxon>
        <taxon>Clostridia</taxon>
        <taxon>Eubacteriales</taxon>
        <taxon>Clostridiaceae</taxon>
        <taxon>Clostridium</taxon>
    </lineage>
</organism>
<feature type="non-terminal residue" evidence="1">
    <location>
        <position position="1"/>
    </location>
</feature>
<dbReference type="Pfam" id="PF03883">
    <property type="entry name" value="H2O2_YaaD"/>
    <property type="match status" value="1"/>
</dbReference>
<dbReference type="EMBL" id="WNVM01000797">
    <property type="protein sequence ID" value="MDZ5010801.1"/>
    <property type="molecule type" value="Genomic_DNA"/>
</dbReference>
<dbReference type="GO" id="GO:0033194">
    <property type="term" value="P:response to hydroperoxide"/>
    <property type="evidence" value="ECO:0007669"/>
    <property type="project" value="TreeGrafter"/>
</dbReference>
<name>A0AAW9IXQ4_CLOPF</name>
<gene>
    <name evidence="1" type="primary">yaaA</name>
    <name evidence="1" type="ORF">GNF77_18255</name>
</gene>
<dbReference type="Proteomes" id="UP001292368">
    <property type="component" value="Unassembled WGS sequence"/>
</dbReference>
<evidence type="ECO:0000313" key="1">
    <source>
        <dbReference type="EMBL" id="MDZ5010801.1"/>
    </source>
</evidence>
<accession>A0AAW9IXQ4</accession>
<dbReference type="AlphaFoldDB" id="A0AAW9IXQ4"/>
<evidence type="ECO:0000313" key="2">
    <source>
        <dbReference type="Proteomes" id="UP001292368"/>
    </source>
</evidence>